<proteinExistence type="predicted"/>
<keyword evidence="1" id="KW-0732">Signal</keyword>
<name>A0ABV9Z0S6_9HYPH</name>
<accession>A0ABV9Z0S6</accession>
<gene>
    <name evidence="2" type="ORF">ACFPFW_08750</name>
</gene>
<protein>
    <submittedName>
        <fullName evidence="2">Uncharacterized protein</fullName>
    </submittedName>
</protein>
<dbReference type="RefSeq" id="WP_114957597.1">
    <property type="nucleotide sequence ID" value="NZ_JBHSJF010000006.1"/>
</dbReference>
<dbReference type="Proteomes" id="UP001595796">
    <property type="component" value="Unassembled WGS sequence"/>
</dbReference>
<feature type="signal peptide" evidence="1">
    <location>
        <begin position="1"/>
        <end position="29"/>
    </location>
</feature>
<sequence length="323" mass="34127">MLITEMRRLARSLLVSVLVAVSAPSLVHAQSNSLADPGMNLPAPGIDLSPGSSIVSPDGLRRGTLAPVSPSSMTKTVLSLQAFFFEGSDAINAGLRWRIFSDQADVNGNHALVVETTDSRPLVTLDPGGYIVHVSYGLATVTRPVVLGTGAESQRIVLNAGAIRFTGSVANKAIPAKDLSFEIHRTEGEMERLIADRIKAGDIVRLPAGSYQITSTYGQANARVVSEVRVEPGKLTDAAVLHKAAHVALRLVGAGGIEIQNANWNILTPGGDAVTDTLNSTRDIILAEGEYVAVARVDGQPQPFQKPFEVSAGKNARIDVLAR</sequence>
<dbReference type="EMBL" id="JBHSJF010000006">
    <property type="protein sequence ID" value="MFC5068104.1"/>
    <property type="molecule type" value="Genomic_DNA"/>
</dbReference>
<evidence type="ECO:0000313" key="2">
    <source>
        <dbReference type="EMBL" id="MFC5068104.1"/>
    </source>
</evidence>
<keyword evidence="3" id="KW-1185">Reference proteome</keyword>
<comment type="caution">
    <text evidence="2">The sequence shown here is derived from an EMBL/GenBank/DDBJ whole genome shotgun (WGS) entry which is preliminary data.</text>
</comment>
<organism evidence="2 3">
    <name type="scientific">Flaviflagellibacter deserti</name>
    <dbReference type="NCBI Taxonomy" id="2267266"/>
    <lineage>
        <taxon>Bacteria</taxon>
        <taxon>Pseudomonadati</taxon>
        <taxon>Pseudomonadota</taxon>
        <taxon>Alphaproteobacteria</taxon>
        <taxon>Hyphomicrobiales</taxon>
        <taxon>Flaviflagellibacter</taxon>
    </lineage>
</organism>
<reference evidence="3" key="1">
    <citation type="journal article" date="2019" name="Int. J. Syst. Evol. Microbiol.">
        <title>The Global Catalogue of Microorganisms (GCM) 10K type strain sequencing project: providing services to taxonomists for standard genome sequencing and annotation.</title>
        <authorList>
            <consortium name="The Broad Institute Genomics Platform"/>
            <consortium name="The Broad Institute Genome Sequencing Center for Infectious Disease"/>
            <person name="Wu L."/>
            <person name="Ma J."/>
        </authorList>
    </citation>
    <scope>NUCLEOTIDE SEQUENCE [LARGE SCALE GENOMIC DNA]</scope>
    <source>
        <strain evidence="3">CGMCC 1.16444</strain>
    </source>
</reference>
<feature type="chain" id="PRO_5046517441" evidence="1">
    <location>
        <begin position="30"/>
        <end position="323"/>
    </location>
</feature>
<evidence type="ECO:0000256" key="1">
    <source>
        <dbReference type="SAM" id="SignalP"/>
    </source>
</evidence>
<evidence type="ECO:0000313" key="3">
    <source>
        <dbReference type="Proteomes" id="UP001595796"/>
    </source>
</evidence>